<proteinExistence type="predicted"/>
<protein>
    <submittedName>
        <fullName evidence="3">Uncharacterized protein</fullName>
    </submittedName>
</protein>
<feature type="region of interest" description="Disordered" evidence="1">
    <location>
        <begin position="27"/>
        <end position="46"/>
    </location>
</feature>
<dbReference type="EMBL" id="BRYB01003828">
    <property type="protein sequence ID" value="GMI21380.1"/>
    <property type="molecule type" value="Genomic_DNA"/>
</dbReference>
<evidence type="ECO:0000256" key="1">
    <source>
        <dbReference type="SAM" id="MobiDB-lite"/>
    </source>
</evidence>
<accession>A0ABQ6M888</accession>
<organism evidence="3 4">
    <name type="scientific">Tetraparma gracilis</name>
    <dbReference type="NCBI Taxonomy" id="2962635"/>
    <lineage>
        <taxon>Eukaryota</taxon>
        <taxon>Sar</taxon>
        <taxon>Stramenopiles</taxon>
        <taxon>Ochrophyta</taxon>
        <taxon>Bolidophyceae</taxon>
        <taxon>Parmales</taxon>
        <taxon>Triparmaceae</taxon>
        <taxon>Tetraparma</taxon>
    </lineage>
</organism>
<feature type="signal peptide" evidence="2">
    <location>
        <begin position="1"/>
        <end position="21"/>
    </location>
</feature>
<comment type="caution">
    <text evidence="3">The sequence shown here is derived from an EMBL/GenBank/DDBJ whole genome shotgun (WGS) entry which is preliminary data.</text>
</comment>
<reference evidence="3 4" key="1">
    <citation type="journal article" date="2023" name="Commun. Biol.">
        <title>Genome analysis of Parmales, the sister group of diatoms, reveals the evolutionary specialization of diatoms from phago-mixotrophs to photoautotrophs.</title>
        <authorList>
            <person name="Ban H."/>
            <person name="Sato S."/>
            <person name="Yoshikawa S."/>
            <person name="Yamada K."/>
            <person name="Nakamura Y."/>
            <person name="Ichinomiya M."/>
            <person name="Sato N."/>
            <person name="Blanc-Mathieu R."/>
            <person name="Endo H."/>
            <person name="Kuwata A."/>
            <person name="Ogata H."/>
        </authorList>
    </citation>
    <scope>NUCLEOTIDE SEQUENCE [LARGE SCALE GENOMIC DNA]</scope>
</reference>
<keyword evidence="2" id="KW-0732">Signal</keyword>
<evidence type="ECO:0000313" key="4">
    <source>
        <dbReference type="Proteomes" id="UP001165060"/>
    </source>
</evidence>
<feature type="chain" id="PRO_5047246575" evidence="2">
    <location>
        <begin position="22"/>
        <end position="208"/>
    </location>
</feature>
<gene>
    <name evidence="3" type="ORF">TeGR_g11645</name>
</gene>
<dbReference type="Proteomes" id="UP001165060">
    <property type="component" value="Unassembled WGS sequence"/>
</dbReference>
<feature type="compositionally biased region" description="Low complexity" evidence="1">
    <location>
        <begin position="34"/>
        <end position="46"/>
    </location>
</feature>
<evidence type="ECO:0000256" key="2">
    <source>
        <dbReference type="SAM" id="SignalP"/>
    </source>
</evidence>
<sequence length="208" mass="23368">MRLPPLLLLLLPPSLVPPSLAFLPPPSRPPLPASSPSRNTSPLHRLPTPTPLRALFDDDDLSTFNALCQFGPAPAIVRLTQPAKFQAAVAKYMREERCSELVATRNMDAFFSDPNGWVLARGREEKFGEVADYTRKSGVQKRPLFSAFWAAFCFWFFLSFLPGRVQELGGFRPSVGRGGLCVPDVRRFDESGRQQFECSEEAKQWLNR</sequence>
<name>A0ABQ6M888_9STRA</name>
<evidence type="ECO:0000313" key="3">
    <source>
        <dbReference type="EMBL" id="GMI21380.1"/>
    </source>
</evidence>
<keyword evidence="4" id="KW-1185">Reference proteome</keyword>